<dbReference type="Pfam" id="PF18863">
    <property type="entry name" value="AbiJ_NTD4"/>
    <property type="match status" value="1"/>
</dbReference>
<dbReference type="EMBL" id="JALIDZ010000003">
    <property type="protein sequence ID" value="MCT8971706.1"/>
    <property type="molecule type" value="Genomic_DNA"/>
</dbReference>
<protein>
    <recommendedName>
        <fullName evidence="1">HEPN AbiJ-N-terminal domain-containing protein</fullName>
    </recommendedName>
</protein>
<comment type="caution">
    <text evidence="2">The sequence shown here is derived from an EMBL/GenBank/DDBJ whole genome shotgun (WGS) entry which is preliminary data.</text>
</comment>
<dbReference type="RefSeq" id="WP_261615279.1">
    <property type="nucleotide sequence ID" value="NZ_JALIDZ010000003.1"/>
</dbReference>
<reference evidence="2 3" key="1">
    <citation type="submission" date="2022-04" db="EMBL/GenBank/DDBJ databases">
        <authorList>
            <person name="Ye Y.-Q."/>
            <person name="Du Z.-J."/>
        </authorList>
    </citation>
    <scope>NUCLEOTIDE SEQUENCE [LARGE SCALE GENOMIC DNA]</scope>
    <source>
        <strain evidence="2 3">A6E488</strain>
    </source>
</reference>
<gene>
    <name evidence="2" type="ORF">MUB46_07555</name>
</gene>
<organism evidence="2 3">
    <name type="scientific">Microbaculum marinisediminis</name>
    <dbReference type="NCBI Taxonomy" id="2931392"/>
    <lineage>
        <taxon>Bacteria</taxon>
        <taxon>Pseudomonadati</taxon>
        <taxon>Pseudomonadota</taxon>
        <taxon>Alphaproteobacteria</taxon>
        <taxon>Hyphomicrobiales</taxon>
        <taxon>Tepidamorphaceae</taxon>
        <taxon>Microbaculum</taxon>
    </lineage>
</organism>
<dbReference type="AlphaFoldDB" id="A0AAW5QUF6"/>
<keyword evidence="3" id="KW-1185">Reference proteome</keyword>
<sequence>MSDSKPYVPFSQRSGLEAIPQQLRLGEVSDELRRLLFYYVSLEIDRGRRHGTTRFTEIWKRVAMDLHILFFKKSIETFDQKVSATEQRLSVFIKRAYIGPLFNLIEFFVRHPGCSDELKSELAGAFVAARAAYRIIDNQYIAAIGTEEQAAAFGRAIADAETKNATAARKQLIAAGVALRNSDWAGSVRESIHAVEAIAVRLAPGTKTLGKALEVLERRDHLHGSLRRAFDTLYGYSSNEEGVRHALVFSDEAQVDEADALFMLGACASFVSYLLARGA</sequence>
<dbReference type="Proteomes" id="UP001320898">
    <property type="component" value="Unassembled WGS sequence"/>
</dbReference>
<accession>A0AAW5QUF6</accession>
<evidence type="ECO:0000313" key="2">
    <source>
        <dbReference type="EMBL" id="MCT8971706.1"/>
    </source>
</evidence>
<proteinExistence type="predicted"/>
<feature type="domain" description="HEPN AbiJ-N-terminal" evidence="1">
    <location>
        <begin position="10"/>
        <end position="157"/>
    </location>
</feature>
<name>A0AAW5QUF6_9HYPH</name>
<evidence type="ECO:0000259" key="1">
    <source>
        <dbReference type="Pfam" id="PF18863"/>
    </source>
</evidence>
<evidence type="ECO:0000313" key="3">
    <source>
        <dbReference type="Proteomes" id="UP001320898"/>
    </source>
</evidence>
<dbReference type="InterPro" id="IPR049503">
    <property type="entry name" value="AbiJ_NTD4"/>
</dbReference>